<dbReference type="RefSeq" id="WP_096015477.1">
    <property type="nucleotide sequence ID" value="NZ_CP015578.1"/>
</dbReference>
<dbReference type="InterPro" id="IPR008278">
    <property type="entry name" value="4-PPantetheinyl_Trfase_dom"/>
</dbReference>
<organism evidence="4 5">
    <name type="scientific">Campylobacter lanienae NCTC 13004</name>
    <dbReference type="NCBI Taxonomy" id="1031753"/>
    <lineage>
        <taxon>Bacteria</taxon>
        <taxon>Pseudomonadati</taxon>
        <taxon>Campylobacterota</taxon>
        <taxon>Epsilonproteobacteria</taxon>
        <taxon>Campylobacterales</taxon>
        <taxon>Campylobacteraceae</taxon>
        <taxon>Campylobacter</taxon>
    </lineage>
</organism>
<feature type="domain" description="4'-phosphopantetheinyl transferase" evidence="3">
    <location>
        <begin position="71"/>
        <end position="133"/>
    </location>
</feature>
<reference evidence="5" key="1">
    <citation type="journal article" date="2017" name="Genome Biol. Evol.">
        <title>Comparative Genomic Analysis Identifies a Campylobacter Clade Deficient in Selenium Metabolism.</title>
        <authorList>
            <person name="Miller W.G."/>
            <person name="Yee E."/>
            <person name="Lopes B.S."/>
            <person name="Chapman M.H."/>
            <person name="Huynh S."/>
            <person name="Bono J.L."/>
            <person name="Parker C.T."/>
            <person name="Strachan N.J.C."/>
            <person name="Forbes K.J."/>
        </authorList>
    </citation>
    <scope>NUCLEOTIDE SEQUENCE [LARGE SCALE GENOMIC DNA]</scope>
    <source>
        <strain evidence="5">NCTC 13004</strain>
    </source>
</reference>
<dbReference type="GeneID" id="46921957"/>
<dbReference type="EMBL" id="CP015578">
    <property type="protein sequence ID" value="ARQ98208.1"/>
    <property type="molecule type" value="Genomic_DNA"/>
</dbReference>
<dbReference type="InterPro" id="IPR050559">
    <property type="entry name" value="P-Pant_transferase_sf"/>
</dbReference>
<dbReference type="AlphaFoldDB" id="A0A1X9SPT5"/>
<evidence type="ECO:0000259" key="3">
    <source>
        <dbReference type="Pfam" id="PF01648"/>
    </source>
</evidence>
<gene>
    <name evidence="4" type="ORF">CLAN_1493</name>
</gene>
<dbReference type="GO" id="GO:0005829">
    <property type="term" value="C:cytosol"/>
    <property type="evidence" value="ECO:0007669"/>
    <property type="project" value="TreeGrafter"/>
</dbReference>
<dbReference type="PANTHER" id="PTHR12215:SF10">
    <property type="entry name" value="L-AMINOADIPATE-SEMIALDEHYDE DEHYDROGENASE-PHOSPHOPANTETHEINYL TRANSFERASE"/>
    <property type="match status" value="1"/>
</dbReference>
<dbReference type="Pfam" id="PF01648">
    <property type="entry name" value="ACPS"/>
    <property type="match status" value="1"/>
</dbReference>
<sequence length="173" mass="20625">MKIEIYISQRAINNFKLYKKDKRRLKKHRNLKGNSGFIISRALKWRFKLKDHICISHKKNIAAIARCKGKIGIDIEELKSRNFDSVVEFCFNDDERALWQRSSDKILEFYKIWTAKEAFIKFNGLNFSDLKVANYNHISTNLNLNFFIFNNYLITIVTTKSKFNKNQIILIYF</sequence>
<name>A0A1X9SPT5_9BACT</name>
<dbReference type="Proteomes" id="UP000202031">
    <property type="component" value="Chromosome"/>
</dbReference>
<accession>A0A1X9SPT5</accession>
<evidence type="ECO:0000256" key="1">
    <source>
        <dbReference type="ARBA" id="ARBA00010990"/>
    </source>
</evidence>
<proteinExistence type="inferred from homology"/>
<evidence type="ECO:0000313" key="4">
    <source>
        <dbReference type="EMBL" id="ARQ98208.1"/>
    </source>
</evidence>
<dbReference type="GO" id="GO:0008897">
    <property type="term" value="F:holo-[acyl-carrier-protein] synthase activity"/>
    <property type="evidence" value="ECO:0007669"/>
    <property type="project" value="InterPro"/>
</dbReference>
<protein>
    <submittedName>
        <fullName evidence="4">Phosphopantetheinyl transferase family protein</fullName>
    </submittedName>
</protein>
<dbReference type="Gene3D" id="3.90.470.20">
    <property type="entry name" value="4'-phosphopantetheinyl transferase domain"/>
    <property type="match status" value="2"/>
</dbReference>
<evidence type="ECO:0000256" key="2">
    <source>
        <dbReference type="ARBA" id="ARBA00022679"/>
    </source>
</evidence>
<evidence type="ECO:0000313" key="5">
    <source>
        <dbReference type="Proteomes" id="UP000202031"/>
    </source>
</evidence>
<dbReference type="PANTHER" id="PTHR12215">
    <property type="entry name" value="PHOSPHOPANTETHEINE TRANSFERASE"/>
    <property type="match status" value="1"/>
</dbReference>
<reference evidence="5" key="2">
    <citation type="journal article" date="2017" name="Genome Biol. Evol.">
        <title>Comparative genomic analysis identifies a Campylobacter clade deficient in selenium metabolism.</title>
        <authorList>
            <person name="Miller W.G."/>
            <person name="Yee E."/>
            <person name="Lopes B.S."/>
            <person name="Chapman M.H."/>
            <person name="Huynh S."/>
            <person name="Bono J.L."/>
            <person name="Parker C.T."/>
            <person name="Strachan N.J.C."/>
            <person name="Forbes K.J."/>
        </authorList>
    </citation>
    <scope>NUCLEOTIDE SEQUENCE [LARGE SCALE GENOMIC DNA]</scope>
    <source>
        <strain evidence="5">NCTC 13004</strain>
    </source>
</reference>
<keyword evidence="2 4" id="KW-0808">Transferase</keyword>
<dbReference type="GO" id="GO:0019878">
    <property type="term" value="P:lysine biosynthetic process via aminoadipic acid"/>
    <property type="evidence" value="ECO:0007669"/>
    <property type="project" value="TreeGrafter"/>
</dbReference>
<dbReference type="SUPFAM" id="SSF56214">
    <property type="entry name" value="4'-phosphopantetheinyl transferase"/>
    <property type="match status" value="1"/>
</dbReference>
<comment type="similarity">
    <text evidence="1">Belongs to the P-Pant transferase superfamily. Gsp/Sfp/HetI/AcpT family.</text>
</comment>
<dbReference type="GO" id="GO:0000287">
    <property type="term" value="F:magnesium ion binding"/>
    <property type="evidence" value="ECO:0007669"/>
    <property type="project" value="InterPro"/>
</dbReference>
<dbReference type="InterPro" id="IPR037143">
    <property type="entry name" value="4-PPantetheinyl_Trfase_dom_sf"/>
</dbReference>
<dbReference type="KEGG" id="clx:CLAN_1493"/>